<dbReference type="Gene3D" id="3.30.565.10">
    <property type="entry name" value="Histidine kinase-like ATPase, C-terminal domain"/>
    <property type="match status" value="1"/>
</dbReference>
<dbReference type="FunFam" id="3.30.565.10:FF:000023">
    <property type="entry name" value="PAS domain-containing sensor histidine kinase"/>
    <property type="match status" value="1"/>
</dbReference>
<dbReference type="SMART" id="SM00388">
    <property type="entry name" value="HisKA"/>
    <property type="match status" value="1"/>
</dbReference>
<evidence type="ECO:0000313" key="15">
    <source>
        <dbReference type="EMBL" id="AUX23228.1"/>
    </source>
</evidence>
<reference evidence="15 16" key="1">
    <citation type="submission" date="2015-09" db="EMBL/GenBank/DDBJ databases">
        <title>Sorangium comparison.</title>
        <authorList>
            <person name="Zaburannyi N."/>
            <person name="Bunk B."/>
            <person name="Overmann J."/>
            <person name="Mueller R."/>
        </authorList>
    </citation>
    <scope>NUCLEOTIDE SEQUENCE [LARGE SCALE GENOMIC DNA]</scope>
    <source>
        <strain evidence="15 16">So ceGT47</strain>
    </source>
</reference>
<keyword evidence="6 15" id="KW-0808">Transferase</keyword>
<dbReference type="Gene3D" id="3.40.50.2300">
    <property type="match status" value="1"/>
</dbReference>
<name>A0A4P2Q2N6_SORCE</name>
<dbReference type="SUPFAM" id="SSF55874">
    <property type="entry name" value="ATPase domain of HSP90 chaperone/DNA topoisomerase II/histidine kinase"/>
    <property type="match status" value="1"/>
</dbReference>
<dbReference type="Pfam" id="PF02518">
    <property type="entry name" value="HATPase_c"/>
    <property type="match status" value="1"/>
</dbReference>
<dbReference type="SMART" id="SM00387">
    <property type="entry name" value="HATPase_c"/>
    <property type="match status" value="1"/>
</dbReference>
<dbReference type="PANTHER" id="PTHR43547">
    <property type="entry name" value="TWO-COMPONENT HISTIDINE KINASE"/>
    <property type="match status" value="1"/>
</dbReference>
<dbReference type="InterPro" id="IPR003594">
    <property type="entry name" value="HATPase_dom"/>
</dbReference>
<dbReference type="EC" id="2.7.13.3" evidence="3"/>
<dbReference type="Pfam" id="PF00072">
    <property type="entry name" value="Response_reg"/>
    <property type="match status" value="1"/>
</dbReference>
<evidence type="ECO:0000256" key="4">
    <source>
        <dbReference type="ARBA" id="ARBA00022475"/>
    </source>
</evidence>
<dbReference type="GO" id="GO:0005886">
    <property type="term" value="C:plasma membrane"/>
    <property type="evidence" value="ECO:0007669"/>
    <property type="project" value="UniProtKB-SubCell"/>
</dbReference>
<keyword evidence="4" id="KW-1003">Cell membrane</keyword>
<dbReference type="EMBL" id="CP012670">
    <property type="protein sequence ID" value="AUX23228.1"/>
    <property type="molecule type" value="Genomic_DNA"/>
</dbReference>
<evidence type="ECO:0000313" key="16">
    <source>
        <dbReference type="Proteomes" id="UP000295781"/>
    </source>
</evidence>
<evidence type="ECO:0000256" key="5">
    <source>
        <dbReference type="ARBA" id="ARBA00022553"/>
    </source>
</evidence>
<evidence type="ECO:0000259" key="14">
    <source>
        <dbReference type="PROSITE" id="PS50110"/>
    </source>
</evidence>
<keyword evidence="11" id="KW-0472">Membrane</keyword>
<keyword evidence="9" id="KW-0067">ATP-binding</keyword>
<comment type="catalytic activity">
    <reaction evidence="1">
        <text>ATP + protein L-histidine = ADP + protein N-phospho-L-histidine.</text>
        <dbReference type="EC" id="2.7.13.3"/>
    </reaction>
</comment>
<gene>
    <name evidence="15" type="primary">cpxA</name>
    <name evidence="15" type="ORF">SOCEGT47_037510</name>
</gene>
<dbReference type="CDD" id="cd00075">
    <property type="entry name" value="HATPase"/>
    <property type="match status" value="1"/>
</dbReference>
<dbReference type="CDD" id="cd00082">
    <property type="entry name" value="HisKA"/>
    <property type="match status" value="1"/>
</dbReference>
<keyword evidence="5 12" id="KW-0597">Phosphoprotein</keyword>
<dbReference type="InterPro" id="IPR001789">
    <property type="entry name" value="Sig_transdc_resp-reg_receiver"/>
</dbReference>
<dbReference type="InterPro" id="IPR003661">
    <property type="entry name" value="HisK_dim/P_dom"/>
</dbReference>
<evidence type="ECO:0000256" key="2">
    <source>
        <dbReference type="ARBA" id="ARBA00004236"/>
    </source>
</evidence>
<feature type="domain" description="Response regulatory" evidence="14">
    <location>
        <begin position="10"/>
        <end position="124"/>
    </location>
</feature>
<dbReference type="Proteomes" id="UP000295781">
    <property type="component" value="Chromosome"/>
</dbReference>
<protein>
    <recommendedName>
        <fullName evidence="3">histidine kinase</fullName>
        <ecNumber evidence="3">2.7.13.3</ecNumber>
    </recommendedName>
</protein>
<keyword evidence="7" id="KW-0547">Nucleotide-binding</keyword>
<accession>A0A4P2Q2N6</accession>
<dbReference type="SMART" id="SM00448">
    <property type="entry name" value="REC"/>
    <property type="match status" value="1"/>
</dbReference>
<dbReference type="GO" id="GO:0005524">
    <property type="term" value="F:ATP binding"/>
    <property type="evidence" value="ECO:0007669"/>
    <property type="project" value="UniProtKB-KW"/>
</dbReference>
<sequence>MTRAASEQRTLLIVDDERETLKALRRELRRDYEVLAAESAEQGYAILRERRVQVVLSDQRMPGMTGTAFHARVKADYPDTVRLLMTAYADTSAAIQAINEGGVYRFIAKPWDPDALAAVIRDAFCQHDRLWESRRLLGSLRAKAEGLERENQELIGLNQTIQEFVGIAAHDLRNPIAAIQWLATMLLKSAGDPRKDPRGHLQKIQSNAGFTLQLLEDLLDITMLEHGDVALREQDAELRSLIAAAVSLNEHSARQKGIAVVVDVPAGIPQVRCDVERIEQVLSNLLSNAFKFSHPGTTVTVSARAAEGAALVTVQDQGLGIRPEEISDLFCKFRRTSTRSTGGEKSTGLGLSICKALVERHGGAIRVESELGRGTRVLFTLPLSAR</sequence>
<dbReference type="PROSITE" id="PS50109">
    <property type="entry name" value="HIS_KIN"/>
    <property type="match status" value="1"/>
</dbReference>
<dbReference type="PRINTS" id="PR00344">
    <property type="entry name" value="BCTRLSENSOR"/>
</dbReference>
<dbReference type="AlphaFoldDB" id="A0A4P2Q2N6"/>
<evidence type="ECO:0000256" key="12">
    <source>
        <dbReference type="PROSITE-ProRule" id="PRU00169"/>
    </source>
</evidence>
<dbReference type="InterPro" id="IPR036097">
    <property type="entry name" value="HisK_dim/P_sf"/>
</dbReference>
<evidence type="ECO:0000259" key="13">
    <source>
        <dbReference type="PROSITE" id="PS50109"/>
    </source>
</evidence>
<dbReference type="Pfam" id="PF00512">
    <property type="entry name" value="HisKA"/>
    <property type="match status" value="1"/>
</dbReference>
<dbReference type="PROSITE" id="PS50110">
    <property type="entry name" value="RESPONSE_REGULATORY"/>
    <property type="match status" value="1"/>
</dbReference>
<evidence type="ECO:0000256" key="7">
    <source>
        <dbReference type="ARBA" id="ARBA00022741"/>
    </source>
</evidence>
<evidence type="ECO:0000256" key="9">
    <source>
        <dbReference type="ARBA" id="ARBA00022840"/>
    </source>
</evidence>
<evidence type="ECO:0000256" key="1">
    <source>
        <dbReference type="ARBA" id="ARBA00000085"/>
    </source>
</evidence>
<dbReference type="RefSeq" id="WP_129348275.1">
    <property type="nucleotide sequence ID" value="NZ_CP012670.1"/>
</dbReference>
<feature type="modified residue" description="4-aspartylphosphate" evidence="12">
    <location>
        <position position="58"/>
    </location>
</feature>
<dbReference type="SUPFAM" id="SSF47384">
    <property type="entry name" value="Homodimeric domain of signal transducing histidine kinase"/>
    <property type="match status" value="1"/>
</dbReference>
<dbReference type="InterPro" id="IPR005467">
    <property type="entry name" value="His_kinase_dom"/>
</dbReference>
<proteinExistence type="predicted"/>
<dbReference type="SUPFAM" id="SSF52172">
    <property type="entry name" value="CheY-like"/>
    <property type="match status" value="1"/>
</dbReference>
<dbReference type="PANTHER" id="PTHR43547:SF2">
    <property type="entry name" value="HYBRID SIGNAL TRANSDUCTION HISTIDINE KINASE C"/>
    <property type="match status" value="1"/>
</dbReference>
<evidence type="ECO:0000256" key="3">
    <source>
        <dbReference type="ARBA" id="ARBA00012438"/>
    </source>
</evidence>
<keyword evidence="10" id="KW-0902">Two-component regulatory system</keyword>
<dbReference type="Gene3D" id="1.10.287.130">
    <property type="match status" value="1"/>
</dbReference>
<dbReference type="GO" id="GO:0000155">
    <property type="term" value="F:phosphorelay sensor kinase activity"/>
    <property type="evidence" value="ECO:0007669"/>
    <property type="project" value="InterPro"/>
</dbReference>
<dbReference type="OrthoDB" id="9787818at2"/>
<organism evidence="15 16">
    <name type="scientific">Sorangium cellulosum</name>
    <name type="common">Polyangium cellulosum</name>
    <dbReference type="NCBI Taxonomy" id="56"/>
    <lineage>
        <taxon>Bacteria</taxon>
        <taxon>Pseudomonadati</taxon>
        <taxon>Myxococcota</taxon>
        <taxon>Polyangia</taxon>
        <taxon>Polyangiales</taxon>
        <taxon>Polyangiaceae</taxon>
        <taxon>Sorangium</taxon>
    </lineage>
</organism>
<comment type="subcellular location">
    <subcellularLocation>
        <location evidence="2">Cell membrane</location>
    </subcellularLocation>
</comment>
<keyword evidence="8 15" id="KW-0418">Kinase</keyword>
<dbReference type="InterPro" id="IPR011006">
    <property type="entry name" value="CheY-like_superfamily"/>
</dbReference>
<dbReference type="CDD" id="cd17569">
    <property type="entry name" value="REC_HupR-like"/>
    <property type="match status" value="1"/>
</dbReference>
<dbReference type="InterPro" id="IPR004358">
    <property type="entry name" value="Sig_transdc_His_kin-like_C"/>
</dbReference>
<evidence type="ECO:0000256" key="10">
    <source>
        <dbReference type="ARBA" id="ARBA00023012"/>
    </source>
</evidence>
<evidence type="ECO:0000256" key="6">
    <source>
        <dbReference type="ARBA" id="ARBA00022679"/>
    </source>
</evidence>
<feature type="domain" description="Histidine kinase" evidence="13">
    <location>
        <begin position="167"/>
        <end position="385"/>
    </location>
</feature>
<dbReference type="InterPro" id="IPR036890">
    <property type="entry name" value="HATPase_C_sf"/>
</dbReference>
<evidence type="ECO:0000256" key="11">
    <source>
        <dbReference type="ARBA" id="ARBA00023136"/>
    </source>
</evidence>
<evidence type="ECO:0000256" key="8">
    <source>
        <dbReference type="ARBA" id="ARBA00022777"/>
    </source>
</evidence>